<dbReference type="STRING" id="1237149.C900_02593"/>
<keyword evidence="9 10" id="KW-0998">Cell outer membrane</keyword>
<comment type="similarity">
    <text evidence="10 11">Belongs to the TonB-dependent receptor family.</text>
</comment>
<dbReference type="InterPro" id="IPR037066">
    <property type="entry name" value="Plug_dom_sf"/>
</dbReference>
<evidence type="ECO:0000256" key="5">
    <source>
        <dbReference type="ARBA" id="ARBA00022729"/>
    </source>
</evidence>
<dbReference type="PROSITE" id="PS01156">
    <property type="entry name" value="TONB_DEPENDENT_REC_2"/>
    <property type="match status" value="1"/>
</dbReference>
<dbReference type="InterPro" id="IPR000531">
    <property type="entry name" value="Beta-barrel_TonB"/>
</dbReference>
<comment type="caution">
    <text evidence="15">The sequence shown here is derived from an EMBL/GenBank/DDBJ whole genome shotgun (WGS) entry which is preliminary data.</text>
</comment>
<evidence type="ECO:0000256" key="12">
    <source>
        <dbReference type="SAM" id="SignalP"/>
    </source>
</evidence>
<dbReference type="InterPro" id="IPR039426">
    <property type="entry name" value="TonB-dep_rcpt-like"/>
</dbReference>
<evidence type="ECO:0000259" key="13">
    <source>
        <dbReference type="Pfam" id="PF00593"/>
    </source>
</evidence>
<evidence type="ECO:0000256" key="10">
    <source>
        <dbReference type="PROSITE-ProRule" id="PRU01360"/>
    </source>
</evidence>
<feature type="signal peptide" evidence="12">
    <location>
        <begin position="1"/>
        <end position="19"/>
    </location>
</feature>
<dbReference type="PATRIC" id="fig|1237149.3.peg.2460"/>
<keyword evidence="7 10" id="KW-0472">Membrane</keyword>
<evidence type="ECO:0000256" key="9">
    <source>
        <dbReference type="ARBA" id="ARBA00023237"/>
    </source>
</evidence>
<evidence type="ECO:0000256" key="3">
    <source>
        <dbReference type="ARBA" id="ARBA00022452"/>
    </source>
</evidence>
<keyword evidence="2 10" id="KW-0813">Transport</keyword>
<sequence>MRVGIALWLLLGWASVAYAQTATIIDQHTGKPLEGAVLISESPRASVVTNAQGQAEMAVFKGSGEIHIRYIGYKTHIQSYNEMAESGFKIKLELSSLSLDHVVVSATRWRQVSGNIPSKIISISPEEVAIQNPQTAADLLGVSGKVYIQKSQQGGGSPMIRGFATNRLIYTVDGIRMNNAIFRGGNLQNVINLDPFAVENTEVMFGPGSVIYGSDAIGGVMSFQMLTPQMSLTDEPLVTGKALMRYSSANKEQTGHLDVNVGWKQWALVTSFSSWDFDHLRQGSNGPDDYLKTIYPQRQDSVDIVITQDDPLLQIPSAYSQINMMQKVRFQPNENWDFQYGFHYSSTSPYGRYDRHNRFRNGTLQYGEWSYGPQSWMMNNLSVSYQGNNTIFDQLSLRTAQQAFEESRIDRALNGDERTTNTENVDAYSINIDLTKNIGPKHILYYGVEYVLNDVTSEGMVTDITTGKDHSGPSRYPEATWTSMAAYVNSEFRVSDELTFQGGVRYNQFKLDADFSNNTTFFPFPFTTAQINSGALTGSLGGVYRPSESWVIQANFGTAFRSPNVDDIGKVFDSEPGTVTVPNPGLKAEYAYNMDLGIAKVFDEAVKVDITGYYTTLQNALVRRNFQLEGQDSIFYSGALSQVQAIQNAAVAHVYGLQAGVEVKFPAGFSILSDLNYQVGKEELDDGTISPSRHAAPLFGFSRLRYKNANLTLEFNAMYQGERSFADLAVEERGKDEIYAKDRNGNNYSPSWYTLNLKAMYKLTESFSISGGVENLTDQRYRSYSSGISGAGRNVTLSLRADF</sequence>
<dbReference type="AlphaFoldDB" id="L8JRN9"/>
<reference evidence="15 16" key="1">
    <citation type="submission" date="2012-12" db="EMBL/GenBank/DDBJ databases">
        <title>Genome assembly of Fulvivirga imtechensis AK7.</title>
        <authorList>
            <person name="Nupur N."/>
            <person name="Khatri I."/>
            <person name="Kumar R."/>
            <person name="Subramanian S."/>
            <person name="Pinnaka A."/>
        </authorList>
    </citation>
    <scope>NUCLEOTIDE SEQUENCE [LARGE SCALE GENOMIC DNA]</scope>
    <source>
        <strain evidence="15 16">AK7</strain>
    </source>
</reference>
<accession>L8JRN9</accession>
<organism evidence="15 16">
    <name type="scientific">Fulvivirga imtechensis AK7</name>
    <dbReference type="NCBI Taxonomy" id="1237149"/>
    <lineage>
        <taxon>Bacteria</taxon>
        <taxon>Pseudomonadati</taxon>
        <taxon>Bacteroidota</taxon>
        <taxon>Cytophagia</taxon>
        <taxon>Cytophagales</taxon>
        <taxon>Fulvivirgaceae</taxon>
        <taxon>Fulvivirga</taxon>
    </lineage>
</organism>
<dbReference type="InterPro" id="IPR008969">
    <property type="entry name" value="CarboxyPept-like_regulatory"/>
</dbReference>
<dbReference type="Gene3D" id="2.40.170.20">
    <property type="entry name" value="TonB-dependent receptor, beta-barrel domain"/>
    <property type="match status" value="1"/>
</dbReference>
<keyword evidence="8" id="KW-0675">Receptor</keyword>
<dbReference type="SUPFAM" id="SSF56935">
    <property type="entry name" value="Porins"/>
    <property type="match status" value="1"/>
</dbReference>
<dbReference type="Gene3D" id="2.170.130.10">
    <property type="entry name" value="TonB-dependent receptor, plug domain"/>
    <property type="match status" value="1"/>
</dbReference>
<feature type="domain" description="TonB-dependent receptor plug" evidence="14">
    <location>
        <begin position="115"/>
        <end position="220"/>
    </location>
</feature>
<keyword evidence="5 12" id="KW-0732">Signal</keyword>
<evidence type="ECO:0000256" key="2">
    <source>
        <dbReference type="ARBA" id="ARBA00022448"/>
    </source>
</evidence>
<evidence type="ECO:0000256" key="1">
    <source>
        <dbReference type="ARBA" id="ARBA00004571"/>
    </source>
</evidence>
<dbReference type="Pfam" id="PF00593">
    <property type="entry name" value="TonB_dep_Rec_b-barrel"/>
    <property type="match status" value="1"/>
</dbReference>
<dbReference type="SUPFAM" id="SSF49464">
    <property type="entry name" value="Carboxypeptidase regulatory domain-like"/>
    <property type="match status" value="1"/>
</dbReference>
<dbReference type="Proteomes" id="UP000011135">
    <property type="component" value="Unassembled WGS sequence"/>
</dbReference>
<dbReference type="EMBL" id="AMZN01000039">
    <property type="protein sequence ID" value="ELR71530.1"/>
    <property type="molecule type" value="Genomic_DNA"/>
</dbReference>
<gene>
    <name evidence="15" type="ORF">C900_02593</name>
</gene>
<dbReference type="InterPro" id="IPR036942">
    <property type="entry name" value="Beta-barrel_TonB_sf"/>
</dbReference>
<dbReference type="Pfam" id="PF07715">
    <property type="entry name" value="Plug"/>
    <property type="match status" value="1"/>
</dbReference>
<dbReference type="OrthoDB" id="9764669at2"/>
<dbReference type="GO" id="GO:0015344">
    <property type="term" value="F:siderophore uptake transmembrane transporter activity"/>
    <property type="evidence" value="ECO:0007669"/>
    <property type="project" value="TreeGrafter"/>
</dbReference>
<dbReference type="PANTHER" id="PTHR30069:SF29">
    <property type="entry name" value="HEMOGLOBIN AND HEMOGLOBIN-HAPTOGLOBIN-BINDING PROTEIN 1-RELATED"/>
    <property type="match status" value="1"/>
</dbReference>
<dbReference type="Pfam" id="PF13715">
    <property type="entry name" value="CarbopepD_reg_2"/>
    <property type="match status" value="1"/>
</dbReference>
<comment type="subcellular location">
    <subcellularLocation>
        <location evidence="1 10">Cell outer membrane</location>
        <topology evidence="1 10">Multi-pass membrane protein</topology>
    </subcellularLocation>
</comment>
<evidence type="ECO:0000313" key="16">
    <source>
        <dbReference type="Proteomes" id="UP000011135"/>
    </source>
</evidence>
<evidence type="ECO:0000256" key="11">
    <source>
        <dbReference type="RuleBase" id="RU003357"/>
    </source>
</evidence>
<dbReference type="GO" id="GO:0009279">
    <property type="term" value="C:cell outer membrane"/>
    <property type="evidence" value="ECO:0007669"/>
    <property type="project" value="UniProtKB-SubCell"/>
</dbReference>
<proteinExistence type="inferred from homology"/>
<evidence type="ECO:0000313" key="15">
    <source>
        <dbReference type="EMBL" id="ELR71530.1"/>
    </source>
</evidence>
<dbReference type="PROSITE" id="PS52016">
    <property type="entry name" value="TONB_DEPENDENT_REC_3"/>
    <property type="match status" value="1"/>
</dbReference>
<name>L8JRN9_9BACT</name>
<feature type="domain" description="TonB-dependent receptor-like beta-barrel" evidence="13">
    <location>
        <begin position="328"/>
        <end position="776"/>
    </location>
</feature>
<feature type="chain" id="PRO_5003993398" description="TonB-dependent receptor" evidence="12">
    <location>
        <begin position="20"/>
        <end position="803"/>
    </location>
</feature>
<evidence type="ECO:0008006" key="17">
    <source>
        <dbReference type="Google" id="ProtNLM"/>
    </source>
</evidence>
<evidence type="ECO:0000256" key="6">
    <source>
        <dbReference type="ARBA" id="ARBA00023077"/>
    </source>
</evidence>
<dbReference type="InterPro" id="IPR012910">
    <property type="entry name" value="Plug_dom"/>
</dbReference>
<dbReference type="eggNOG" id="COG4771">
    <property type="taxonomic scope" value="Bacteria"/>
</dbReference>
<dbReference type="PANTHER" id="PTHR30069">
    <property type="entry name" value="TONB-DEPENDENT OUTER MEMBRANE RECEPTOR"/>
    <property type="match status" value="1"/>
</dbReference>
<dbReference type="RefSeq" id="WP_009580008.1">
    <property type="nucleotide sequence ID" value="NZ_AMZN01000039.1"/>
</dbReference>
<dbReference type="GO" id="GO:0044718">
    <property type="term" value="P:siderophore transmembrane transport"/>
    <property type="evidence" value="ECO:0007669"/>
    <property type="project" value="TreeGrafter"/>
</dbReference>
<evidence type="ECO:0000259" key="14">
    <source>
        <dbReference type="Pfam" id="PF07715"/>
    </source>
</evidence>
<keyword evidence="4 10" id="KW-0812">Transmembrane</keyword>
<keyword evidence="3 10" id="KW-1134">Transmembrane beta strand</keyword>
<evidence type="ECO:0000256" key="8">
    <source>
        <dbReference type="ARBA" id="ARBA00023170"/>
    </source>
</evidence>
<keyword evidence="16" id="KW-1185">Reference proteome</keyword>
<evidence type="ECO:0000256" key="4">
    <source>
        <dbReference type="ARBA" id="ARBA00022692"/>
    </source>
</evidence>
<evidence type="ECO:0000256" key="7">
    <source>
        <dbReference type="ARBA" id="ARBA00023136"/>
    </source>
</evidence>
<keyword evidence="6 11" id="KW-0798">TonB box</keyword>
<dbReference type="InterPro" id="IPR010917">
    <property type="entry name" value="TonB_rcpt_CS"/>
</dbReference>
<protein>
    <recommendedName>
        <fullName evidence="17">TonB-dependent receptor</fullName>
    </recommendedName>
</protein>